<proteinExistence type="predicted"/>
<dbReference type="GO" id="GO:0016301">
    <property type="term" value="F:kinase activity"/>
    <property type="evidence" value="ECO:0007669"/>
    <property type="project" value="UniProtKB-KW"/>
</dbReference>
<feature type="region of interest" description="Disordered" evidence="1">
    <location>
        <begin position="65"/>
        <end position="102"/>
    </location>
</feature>
<dbReference type="OrthoDB" id="339325at2759"/>
<dbReference type="AlphaFoldDB" id="A0A0V0S251"/>
<keyword evidence="3" id="KW-1185">Reference proteome</keyword>
<evidence type="ECO:0000256" key="1">
    <source>
        <dbReference type="SAM" id="MobiDB-lite"/>
    </source>
</evidence>
<sequence>MSKNCEEALKCAIPSAAQMMNSTGVDYRTRRYHGSVVGQNNNWTRMTSSEDSDEENMSHCRDRLRQETSARKVLCSSEEEGNTTDRSVDMGTSEAVNASSGSTMVSSLERSLELSAILSDGLSDKERKVRQVKNTILGHKRTSSGPITKISFPVVAESSSSSDGESEEQTAIV</sequence>
<dbReference type="EMBL" id="JYDL01000046">
    <property type="protein sequence ID" value="KRX20727.1"/>
    <property type="molecule type" value="Genomic_DNA"/>
</dbReference>
<evidence type="ECO:0000313" key="2">
    <source>
        <dbReference type="EMBL" id="KRX20727.1"/>
    </source>
</evidence>
<evidence type="ECO:0000313" key="3">
    <source>
        <dbReference type="Proteomes" id="UP000054630"/>
    </source>
</evidence>
<name>A0A0V0S251_9BILA</name>
<keyword evidence="2" id="KW-0808">Transferase</keyword>
<gene>
    <name evidence="2" type="primary">dlk-1</name>
    <name evidence="2" type="ORF">T07_9932</name>
</gene>
<protein>
    <submittedName>
        <fullName evidence="2">Mitogen-activated protein kinase kinase kinase dlk-1</fullName>
    </submittedName>
</protein>
<keyword evidence="2" id="KW-0418">Kinase</keyword>
<organism evidence="2 3">
    <name type="scientific">Trichinella nelsoni</name>
    <dbReference type="NCBI Taxonomy" id="6336"/>
    <lineage>
        <taxon>Eukaryota</taxon>
        <taxon>Metazoa</taxon>
        <taxon>Ecdysozoa</taxon>
        <taxon>Nematoda</taxon>
        <taxon>Enoplea</taxon>
        <taxon>Dorylaimia</taxon>
        <taxon>Trichinellida</taxon>
        <taxon>Trichinellidae</taxon>
        <taxon>Trichinella</taxon>
    </lineage>
</organism>
<dbReference type="Proteomes" id="UP000054630">
    <property type="component" value="Unassembled WGS sequence"/>
</dbReference>
<reference evidence="2 3" key="1">
    <citation type="submission" date="2015-01" db="EMBL/GenBank/DDBJ databases">
        <title>Evolution of Trichinella species and genotypes.</title>
        <authorList>
            <person name="Korhonen P.K."/>
            <person name="Edoardo P."/>
            <person name="Giuseppe L.R."/>
            <person name="Gasser R.B."/>
        </authorList>
    </citation>
    <scope>NUCLEOTIDE SEQUENCE [LARGE SCALE GENOMIC DNA]</scope>
    <source>
        <strain evidence="2">ISS37</strain>
    </source>
</reference>
<accession>A0A0V0S251</accession>
<comment type="caution">
    <text evidence="2">The sequence shown here is derived from an EMBL/GenBank/DDBJ whole genome shotgun (WGS) entry which is preliminary data.</text>
</comment>